<dbReference type="Gene3D" id="3.90.1150.10">
    <property type="entry name" value="Aspartate Aminotransferase, domain 1"/>
    <property type="match status" value="1"/>
</dbReference>
<dbReference type="CDD" id="cd07377">
    <property type="entry name" value="WHTH_GntR"/>
    <property type="match status" value="1"/>
</dbReference>
<dbReference type="SMART" id="SM00345">
    <property type="entry name" value="HTH_GNTR"/>
    <property type="match status" value="1"/>
</dbReference>
<organism evidence="7 8">
    <name type="scientific">Pseudacidovorax intermedius</name>
    <dbReference type="NCBI Taxonomy" id="433924"/>
    <lineage>
        <taxon>Bacteria</taxon>
        <taxon>Pseudomonadati</taxon>
        <taxon>Pseudomonadota</taxon>
        <taxon>Betaproteobacteria</taxon>
        <taxon>Burkholderiales</taxon>
        <taxon>Comamonadaceae</taxon>
        <taxon>Pseudacidovorax</taxon>
    </lineage>
</organism>
<evidence type="ECO:0000256" key="4">
    <source>
        <dbReference type="ARBA" id="ARBA00023125"/>
    </source>
</evidence>
<evidence type="ECO:0000256" key="5">
    <source>
        <dbReference type="ARBA" id="ARBA00023163"/>
    </source>
</evidence>
<dbReference type="AlphaFoldDB" id="A0A147H078"/>
<dbReference type="InterPro" id="IPR015424">
    <property type="entry name" value="PyrdxlP-dep_Trfase"/>
</dbReference>
<evidence type="ECO:0000256" key="1">
    <source>
        <dbReference type="ARBA" id="ARBA00005384"/>
    </source>
</evidence>
<accession>A0A147H078</accession>
<dbReference type="Gene3D" id="3.40.640.10">
    <property type="entry name" value="Type I PLP-dependent aspartate aminotransferase-like (Major domain)"/>
    <property type="match status" value="1"/>
</dbReference>
<keyword evidence="4" id="KW-0238">DNA-binding</keyword>
<dbReference type="InterPro" id="IPR036390">
    <property type="entry name" value="WH_DNA-bd_sf"/>
</dbReference>
<keyword evidence="3" id="KW-0805">Transcription regulation</keyword>
<dbReference type="OrthoDB" id="9804020at2"/>
<keyword evidence="5" id="KW-0804">Transcription</keyword>
<evidence type="ECO:0000259" key="6">
    <source>
        <dbReference type="PROSITE" id="PS50949"/>
    </source>
</evidence>
<dbReference type="InterPro" id="IPR051446">
    <property type="entry name" value="HTH_trans_reg/aminotransferase"/>
</dbReference>
<protein>
    <submittedName>
        <fullName evidence="7">GntR family transcriptional regulator</fullName>
    </submittedName>
</protein>
<comment type="caution">
    <text evidence="7">The sequence shown here is derived from an EMBL/GenBank/DDBJ whole genome shotgun (WGS) entry which is preliminary data.</text>
</comment>
<dbReference type="GO" id="GO:0003700">
    <property type="term" value="F:DNA-binding transcription factor activity"/>
    <property type="evidence" value="ECO:0007669"/>
    <property type="project" value="InterPro"/>
</dbReference>
<dbReference type="Pfam" id="PF00155">
    <property type="entry name" value="Aminotran_1_2"/>
    <property type="match status" value="1"/>
</dbReference>
<dbReference type="PROSITE" id="PS50949">
    <property type="entry name" value="HTH_GNTR"/>
    <property type="match status" value="1"/>
</dbReference>
<evidence type="ECO:0000313" key="8">
    <source>
        <dbReference type="Proteomes" id="UP000072741"/>
    </source>
</evidence>
<dbReference type="InterPro" id="IPR036388">
    <property type="entry name" value="WH-like_DNA-bd_sf"/>
</dbReference>
<proteinExistence type="inferred from homology"/>
<evidence type="ECO:0000256" key="3">
    <source>
        <dbReference type="ARBA" id="ARBA00023015"/>
    </source>
</evidence>
<dbReference type="PANTHER" id="PTHR46577">
    <property type="entry name" value="HTH-TYPE TRANSCRIPTIONAL REGULATORY PROTEIN GABR"/>
    <property type="match status" value="1"/>
</dbReference>
<evidence type="ECO:0000313" key="7">
    <source>
        <dbReference type="EMBL" id="KTT23320.1"/>
    </source>
</evidence>
<dbReference type="PANTHER" id="PTHR46577:SF2">
    <property type="entry name" value="TRANSCRIPTIONAL REGULATORY PROTEIN"/>
    <property type="match status" value="1"/>
</dbReference>
<keyword evidence="2" id="KW-0663">Pyridoxal phosphate</keyword>
<reference evidence="7 8" key="1">
    <citation type="journal article" date="2016" name="Front. Microbiol.">
        <title>Genomic Resource of Rice Seed Associated Bacteria.</title>
        <authorList>
            <person name="Midha S."/>
            <person name="Bansal K."/>
            <person name="Sharma S."/>
            <person name="Kumar N."/>
            <person name="Patil P.P."/>
            <person name="Chaudhry V."/>
            <person name="Patil P.B."/>
        </authorList>
    </citation>
    <scope>NUCLEOTIDE SEQUENCE [LARGE SCALE GENOMIC DNA]</scope>
    <source>
        <strain evidence="7 8">NS331</strain>
    </source>
</reference>
<dbReference type="InterPro" id="IPR004839">
    <property type="entry name" value="Aminotransferase_I/II_large"/>
</dbReference>
<dbReference type="InterPro" id="IPR015421">
    <property type="entry name" value="PyrdxlP-dep_Trfase_major"/>
</dbReference>
<dbReference type="InterPro" id="IPR000524">
    <property type="entry name" value="Tscrpt_reg_HTH_GntR"/>
</dbReference>
<dbReference type="Gene3D" id="1.10.10.10">
    <property type="entry name" value="Winged helix-like DNA-binding domain superfamily/Winged helix DNA-binding domain"/>
    <property type="match status" value="1"/>
</dbReference>
<dbReference type="SUPFAM" id="SSF46785">
    <property type="entry name" value="Winged helix' DNA-binding domain"/>
    <property type="match status" value="1"/>
</dbReference>
<comment type="similarity">
    <text evidence="1">In the C-terminal section; belongs to the class-I pyridoxal-phosphate-dependent aminotransferase family.</text>
</comment>
<name>A0A147H078_9BURK</name>
<dbReference type="InterPro" id="IPR015422">
    <property type="entry name" value="PyrdxlP-dep_Trfase_small"/>
</dbReference>
<dbReference type="GO" id="GO:0003677">
    <property type="term" value="F:DNA binding"/>
    <property type="evidence" value="ECO:0007669"/>
    <property type="project" value="UniProtKB-KW"/>
</dbReference>
<sequence>MISLDPRSDVPLVRQIRDALALQIDRGALAVGARLPSVRELARESGVSTMTATNAYQRLVADGYVEARPASGYYVAAHGDTAGQGARRKPFVGRTAVDSLWLIRRVYEDDASLLNAGCGWMPPEWLQSDAVRRALSGLARKQGPALARYGSPHGYLPLRQQIEAQLAARAVQAPPHQIVLTHGATQALALAGRCLLQPGDAVLVDDPGSTNLFETLRQQGARLVGVPRLQDGPDLAALQALAQRHRPKAFFIQTHLHNPTGSSCAPAKAYQLLRLAEQLGFAIVENDVMAGLEPAGATSLASLDQLRRVIYVGGFSKLVSPSLRVGFVTANEEMVDKLIHAKMSDSLTSSEMNERLVHAVLAEGKHRAHVARLAQRLAEAQVAVCAGLAKAGLEVFGQPAGGPFLWARLPADGMDAAAVAQRAVAAGLLLAPGHLFLPSAQPTPWMRFNAAYADDARVYDFLKREAATARAA</sequence>
<dbReference type="SUPFAM" id="SSF53383">
    <property type="entry name" value="PLP-dependent transferases"/>
    <property type="match status" value="1"/>
</dbReference>
<dbReference type="PATRIC" id="fig|433924.3.peg.3452"/>
<dbReference type="Pfam" id="PF00392">
    <property type="entry name" value="GntR"/>
    <property type="match status" value="1"/>
</dbReference>
<keyword evidence="8" id="KW-1185">Reference proteome</keyword>
<dbReference type="CDD" id="cd00609">
    <property type="entry name" value="AAT_like"/>
    <property type="match status" value="1"/>
</dbReference>
<dbReference type="RefSeq" id="WP_058641359.1">
    <property type="nucleotide sequence ID" value="NZ_LDSL01000050.1"/>
</dbReference>
<evidence type="ECO:0000256" key="2">
    <source>
        <dbReference type="ARBA" id="ARBA00022898"/>
    </source>
</evidence>
<dbReference type="GO" id="GO:0030170">
    <property type="term" value="F:pyridoxal phosphate binding"/>
    <property type="evidence" value="ECO:0007669"/>
    <property type="project" value="InterPro"/>
</dbReference>
<dbReference type="EMBL" id="LDSL01000050">
    <property type="protein sequence ID" value="KTT23320.1"/>
    <property type="molecule type" value="Genomic_DNA"/>
</dbReference>
<dbReference type="Proteomes" id="UP000072741">
    <property type="component" value="Unassembled WGS sequence"/>
</dbReference>
<gene>
    <name evidence="7" type="ORF">NS331_07385</name>
</gene>
<feature type="domain" description="HTH gntR-type" evidence="6">
    <location>
        <begin position="10"/>
        <end position="78"/>
    </location>
</feature>